<evidence type="ECO:0000256" key="4">
    <source>
        <dbReference type="ARBA" id="ARBA00022759"/>
    </source>
</evidence>
<keyword evidence="7" id="KW-0690">Ribosome biogenesis</keyword>
<comment type="cofactor">
    <cofactor evidence="7">
        <name>Zn(2+)</name>
        <dbReference type="ChEBI" id="CHEBI:29105"/>
    </cofactor>
    <text evidence="7">Binds 1 zinc ion.</text>
</comment>
<organism evidence="8 9">
    <name type="scientific">Brevundimonas goettingensis</name>
    <dbReference type="NCBI Taxonomy" id="2774190"/>
    <lineage>
        <taxon>Bacteria</taxon>
        <taxon>Pseudomonadati</taxon>
        <taxon>Pseudomonadota</taxon>
        <taxon>Alphaproteobacteria</taxon>
        <taxon>Caulobacterales</taxon>
        <taxon>Caulobacteraceae</taxon>
        <taxon>Brevundimonas</taxon>
    </lineage>
</organism>
<dbReference type="GO" id="GO:0004222">
    <property type="term" value="F:metalloendopeptidase activity"/>
    <property type="evidence" value="ECO:0007669"/>
    <property type="project" value="InterPro"/>
</dbReference>
<evidence type="ECO:0000256" key="1">
    <source>
        <dbReference type="ARBA" id="ARBA00010875"/>
    </source>
</evidence>
<comment type="function">
    <text evidence="7">Single strand-specific metallo-endoribonuclease involved in late-stage 70S ribosome quality control and in maturation of the 3' terminus of the 16S rRNA.</text>
</comment>
<evidence type="ECO:0000256" key="5">
    <source>
        <dbReference type="ARBA" id="ARBA00022801"/>
    </source>
</evidence>
<evidence type="ECO:0000256" key="7">
    <source>
        <dbReference type="HAMAP-Rule" id="MF_00009"/>
    </source>
</evidence>
<dbReference type="Pfam" id="PF02130">
    <property type="entry name" value="YbeY"/>
    <property type="match status" value="1"/>
</dbReference>
<keyword evidence="7" id="KW-0963">Cytoplasm</keyword>
<evidence type="ECO:0000313" key="9">
    <source>
        <dbReference type="Proteomes" id="UP000663918"/>
    </source>
</evidence>
<dbReference type="SUPFAM" id="SSF55486">
    <property type="entry name" value="Metalloproteases ('zincins'), catalytic domain"/>
    <property type="match status" value="1"/>
</dbReference>
<keyword evidence="6 7" id="KW-0862">Zinc</keyword>
<sequence>MIEVEIEADDWTDALPDAEAIVERAAQAALGATEGGLVVLLTDNGAVQLLNAQFRDKDRPTNVLSFPGGEVQMPGAPPHLGDIVLAFGICRDEAKAQGKSLANHLSHLVIHGTLHVLGRDHEDEAEAEAMEAEERTLLASLGVADPYILPDDL</sequence>
<dbReference type="InterPro" id="IPR023091">
    <property type="entry name" value="MetalPrtase_cat_dom_sf_prd"/>
</dbReference>
<evidence type="ECO:0000256" key="6">
    <source>
        <dbReference type="ARBA" id="ARBA00022833"/>
    </source>
</evidence>
<comment type="subcellular location">
    <subcellularLocation>
        <location evidence="7">Cytoplasm</location>
    </subcellularLocation>
</comment>
<comment type="similarity">
    <text evidence="1 7">Belongs to the endoribonuclease YbeY family.</text>
</comment>
<dbReference type="EMBL" id="CP062222">
    <property type="protein sequence ID" value="QTC93378.1"/>
    <property type="molecule type" value="Genomic_DNA"/>
</dbReference>
<dbReference type="GO" id="GO:0008270">
    <property type="term" value="F:zinc ion binding"/>
    <property type="evidence" value="ECO:0007669"/>
    <property type="project" value="UniProtKB-UniRule"/>
</dbReference>
<feature type="binding site" evidence="7">
    <location>
        <position position="115"/>
    </location>
    <ligand>
        <name>Zn(2+)</name>
        <dbReference type="ChEBI" id="CHEBI:29105"/>
        <note>catalytic</note>
    </ligand>
</feature>
<dbReference type="AlphaFoldDB" id="A0A975C3W9"/>
<evidence type="ECO:0000256" key="3">
    <source>
        <dbReference type="ARBA" id="ARBA00022723"/>
    </source>
</evidence>
<dbReference type="GO" id="GO:0006364">
    <property type="term" value="P:rRNA processing"/>
    <property type="evidence" value="ECO:0007669"/>
    <property type="project" value="UniProtKB-UniRule"/>
</dbReference>
<dbReference type="GO" id="GO:0004521">
    <property type="term" value="F:RNA endonuclease activity"/>
    <property type="evidence" value="ECO:0007669"/>
    <property type="project" value="UniProtKB-UniRule"/>
</dbReference>
<name>A0A975C3W9_9CAUL</name>
<proteinExistence type="inferred from homology"/>
<keyword evidence="2 7" id="KW-0540">Nuclease</keyword>
<evidence type="ECO:0000313" key="8">
    <source>
        <dbReference type="EMBL" id="QTC93378.1"/>
    </source>
</evidence>
<dbReference type="Proteomes" id="UP000663918">
    <property type="component" value="Chromosome"/>
</dbReference>
<dbReference type="KEGG" id="bgoe:IFJ75_15960"/>
<protein>
    <recommendedName>
        <fullName evidence="7">Endoribonuclease YbeY</fullName>
        <ecNumber evidence="7">3.1.-.-</ecNumber>
    </recommendedName>
</protein>
<evidence type="ECO:0000256" key="2">
    <source>
        <dbReference type="ARBA" id="ARBA00022722"/>
    </source>
</evidence>
<keyword evidence="3 7" id="KW-0479">Metal-binding</keyword>
<dbReference type="GO" id="GO:0005737">
    <property type="term" value="C:cytoplasm"/>
    <property type="evidence" value="ECO:0007669"/>
    <property type="project" value="UniProtKB-SubCell"/>
</dbReference>
<dbReference type="HAMAP" id="MF_00009">
    <property type="entry name" value="Endoribonucl_YbeY"/>
    <property type="match status" value="1"/>
</dbReference>
<keyword evidence="5 7" id="KW-0378">Hydrolase</keyword>
<accession>A0A975C3W9</accession>
<keyword evidence="9" id="KW-1185">Reference proteome</keyword>
<dbReference type="Gene3D" id="3.40.390.30">
    <property type="entry name" value="Metalloproteases ('zincins'), catalytic domain"/>
    <property type="match status" value="1"/>
</dbReference>
<dbReference type="EC" id="3.1.-.-" evidence="7"/>
<feature type="binding site" evidence="7">
    <location>
        <position position="111"/>
    </location>
    <ligand>
        <name>Zn(2+)</name>
        <dbReference type="ChEBI" id="CHEBI:29105"/>
        <note>catalytic</note>
    </ligand>
</feature>
<gene>
    <name evidence="7 8" type="primary">ybeY</name>
    <name evidence="8" type="ORF">IFJ75_15960</name>
</gene>
<keyword evidence="7" id="KW-0698">rRNA processing</keyword>
<dbReference type="PANTHER" id="PTHR46986:SF1">
    <property type="entry name" value="ENDORIBONUCLEASE YBEY, CHLOROPLASTIC"/>
    <property type="match status" value="1"/>
</dbReference>
<feature type="binding site" evidence="7">
    <location>
        <position position="121"/>
    </location>
    <ligand>
        <name>Zn(2+)</name>
        <dbReference type="ChEBI" id="CHEBI:29105"/>
        <note>catalytic</note>
    </ligand>
</feature>
<dbReference type="NCBIfam" id="TIGR00043">
    <property type="entry name" value="rRNA maturation RNase YbeY"/>
    <property type="match status" value="1"/>
</dbReference>
<reference evidence="8" key="1">
    <citation type="submission" date="2020-09" db="EMBL/GenBank/DDBJ databases">
        <title>Brevundimonas sp. LVF2 isolated from a puddle in Goettingen, Germany.</title>
        <authorList>
            <person name="Friedrich I."/>
            <person name="Klassen A."/>
            <person name="Hannes N."/>
            <person name="Schneider D."/>
            <person name="Hertel R."/>
            <person name="Daniel R."/>
        </authorList>
    </citation>
    <scope>NUCLEOTIDE SEQUENCE</scope>
    <source>
        <strain evidence="8">LVF2</strain>
    </source>
</reference>
<dbReference type="InterPro" id="IPR002036">
    <property type="entry name" value="YbeY"/>
</dbReference>
<keyword evidence="4 7" id="KW-0255">Endonuclease</keyword>
<dbReference type="PANTHER" id="PTHR46986">
    <property type="entry name" value="ENDORIBONUCLEASE YBEY, CHLOROPLASTIC"/>
    <property type="match status" value="1"/>
</dbReference>